<protein>
    <submittedName>
        <fullName evidence="13">Sulfate exporter family transporter</fullName>
    </submittedName>
</protein>
<feature type="transmembrane region" description="Helical" evidence="11">
    <location>
        <begin position="133"/>
        <end position="154"/>
    </location>
</feature>
<sequence length="473" mass="49932">MTPALPLQGLAATLRGRTPGVLVAAALALAASWIAGGLGDPLARNPVLVAMLLGLLLGNVFGCPDALRPGLDFTKRFLLRTGIVLLGFRITVALLGDLGLAPILIAATELVLMLLIVRWVALRVFRLEPALALLVAAGSAVCGAAAILSVAAMAKDRERHAGIAIALITMVGTVALLLYPMAFLAGWMPGLDERSFGVLVGASIFEQAQVYGASFAVSEGALNMATLVKLSKVVMLIPLLLLMGVAQRRAPSGEARGRLPVPWFVFAFLAVLLFNSVVTVHPQVRAAVLQFDQFLFLMVMVALGLTTPLKPLVGSGGLRLIGAGVFALVLSAGIAYALVRANQGSALAEETSARAVPPGDGARIFDAVGCVKCHVPSLRGVNGDVPVFSDLLLHDMGPALDDKIVQGQAIGSEWRTTPLIGIRLRERYLHDGRATTLRDAVLEHGGEAELVRRRFFELDEDEQRAVYAFVASL</sequence>
<evidence type="ECO:0000256" key="10">
    <source>
        <dbReference type="PROSITE-ProRule" id="PRU00433"/>
    </source>
</evidence>
<dbReference type="RefSeq" id="WP_394415364.1">
    <property type="nucleotide sequence ID" value="NZ_JBIGIC010000011.1"/>
</dbReference>
<keyword evidence="14" id="KW-1185">Reference proteome</keyword>
<dbReference type="InterPro" id="IPR036909">
    <property type="entry name" value="Cyt_c-like_dom_sf"/>
</dbReference>
<proteinExistence type="inferred from homology"/>
<feature type="transmembrane region" description="Helical" evidence="11">
    <location>
        <begin position="46"/>
        <end position="65"/>
    </location>
</feature>
<dbReference type="SUPFAM" id="SSF46626">
    <property type="entry name" value="Cytochrome c"/>
    <property type="match status" value="1"/>
</dbReference>
<feature type="transmembrane region" description="Helical" evidence="11">
    <location>
        <begin position="284"/>
        <end position="305"/>
    </location>
</feature>
<evidence type="ECO:0000313" key="13">
    <source>
        <dbReference type="EMBL" id="MFG6489130.1"/>
    </source>
</evidence>
<evidence type="ECO:0000256" key="6">
    <source>
        <dbReference type="ARBA" id="ARBA00022723"/>
    </source>
</evidence>
<accession>A0ABW7HH07</accession>
<dbReference type="InterPro" id="IPR009056">
    <property type="entry name" value="Cyt_c-like_dom"/>
</dbReference>
<keyword evidence="4 10" id="KW-0349">Heme</keyword>
<comment type="caution">
    <text evidence="13">The sequence shown here is derived from an EMBL/GenBank/DDBJ whole genome shotgun (WGS) entry which is preliminary data.</text>
</comment>
<evidence type="ECO:0000256" key="5">
    <source>
        <dbReference type="ARBA" id="ARBA00022692"/>
    </source>
</evidence>
<evidence type="ECO:0000256" key="9">
    <source>
        <dbReference type="ARBA" id="ARBA00023136"/>
    </source>
</evidence>
<dbReference type="PANTHER" id="PTHR30106">
    <property type="entry name" value="INNER MEMBRANE PROTEIN YEIH-RELATED"/>
    <property type="match status" value="1"/>
</dbReference>
<feature type="transmembrane region" description="Helical" evidence="11">
    <location>
        <begin position="77"/>
        <end position="95"/>
    </location>
</feature>
<keyword evidence="9 11" id="KW-0472">Membrane</keyword>
<comment type="similarity">
    <text evidence="2">Belongs to the UPF0324 family.</text>
</comment>
<dbReference type="PROSITE" id="PS51007">
    <property type="entry name" value="CYTC"/>
    <property type="match status" value="1"/>
</dbReference>
<feature type="transmembrane region" description="Helical" evidence="11">
    <location>
        <begin position="259"/>
        <end position="278"/>
    </location>
</feature>
<dbReference type="InterPro" id="IPR010538">
    <property type="entry name" value="DHOR"/>
</dbReference>
<evidence type="ECO:0000259" key="12">
    <source>
        <dbReference type="PROSITE" id="PS51007"/>
    </source>
</evidence>
<dbReference type="Proteomes" id="UP001606134">
    <property type="component" value="Unassembled WGS sequence"/>
</dbReference>
<evidence type="ECO:0000313" key="14">
    <source>
        <dbReference type="Proteomes" id="UP001606134"/>
    </source>
</evidence>
<keyword evidence="6 10" id="KW-0479">Metal-binding</keyword>
<gene>
    <name evidence="13" type="ORF">ACG04R_20760</name>
</gene>
<keyword evidence="7 11" id="KW-1133">Transmembrane helix</keyword>
<keyword evidence="3" id="KW-1003">Cell membrane</keyword>
<name>A0ABW7HH07_9BURK</name>
<evidence type="ECO:0000256" key="8">
    <source>
        <dbReference type="ARBA" id="ARBA00023004"/>
    </source>
</evidence>
<keyword evidence="5 11" id="KW-0812">Transmembrane</keyword>
<organism evidence="13 14">
    <name type="scientific">Pelomonas candidula</name>
    <dbReference type="NCBI Taxonomy" id="3299025"/>
    <lineage>
        <taxon>Bacteria</taxon>
        <taxon>Pseudomonadati</taxon>
        <taxon>Pseudomonadota</taxon>
        <taxon>Betaproteobacteria</taxon>
        <taxon>Burkholderiales</taxon>
        <taxon>Sphaerotilaceae</taxon>
        <taxon>Roseateles</taxon>
    </lineage>
</organism>
<comment type="subcellular location">
    <subcellularLocation>
        <location evidence="1">Cell membrane</location>
        <topology evidence="1">Multi-pass membrane protein</topology>
    </subcellularLocation>
</comment>
<feature type="transmembrane region" description="Helical" evidence="11">
    <location>
        <begin position="160"/>
        <end position="184"/>
    </location>
</feature>
<evidence type="ECO:0000256" key="4">
    <source>
        <dbReference type="ARBA" id="ARBA00022617"/>
    </source>
</evidence>
<dbReference type="Gene3D" id="1.10.760.10">
    <property type="entry name" value="Cytochrome c-like domain"/>
    <property type="match status" value="1"/>
</dbReference>
<evidence type="ECO:0000256" key="7">
    <source>
        <dbReference type="ARBA" id="ARBA00022989"/>
    </source>
</evidence>
<dbReference type="PANTHER" id="PTHR30106:SF2">
    <property type="entry name" value="UPF0324 INNER MEMBRANE PROTEIN YEIH"/>
    <property type="match status" value="1"/>
</dbReference>
<dbReference type="Pfam" id="PF06537">
    <property type="entry name" value="DHOR"/>
    <property type="match status" value="1"/>
</dbReference>
<dbReference type="InterPro" id="IPR018383">
    <property type="entry name" value="UPF0324_pro"/>
</dbReference>
<evidence type="ECO:0000256" key="11">
    <source>
        <dbReference type="SAM" id="Phobius"/>
    </source>
</evidence>
<dbReference type="Pfam" id="PF03601">
    <property type="entry name" value="Cons_hypoth698"/>
    <property type="match status" value="1"/>
</dbReference>
<evidence type="ECO:0000256" key="3">
    <source>
        <dbReference type="ARBA" id="ARBA00022475"/>
    </source>
</evidence>
<feature type="transmembrane region" description="Helical" evidence="11">
    <location>
        <begin position="230"/>
        <end position="247"/>
    </location>
</feature>
<feature type="domain" description="Cytochrome c" evidence="12">
    <location>
        <begin position="356"/>
        <end position="473"/>
    </location>
</feature>
<evidence type="ECO:0000256" key="1">
    <source>
        <dbReference type="ARBA" id="ARBA00004651"/>
    </source>
</evidence>
<evidence type="ECO:0000256" key="2">
    <source>
        <dbReference type="ARBA" id="ARBA00007977"/>
    </source>
</evidence>
<reference evidence="13 14" key="1">
    <citation type="submission" date="2024-08" db="EMBL/GenBank/DDBJ databases">
        <authorList>
            <person name="Lu H."/>
        </authorList>
    </citation>
    <scope>NUCLEOTIDE SEQUENCE [LARGE SCALE GENOMIC DNA]</scope>
    <source>
        <strain evidence="13 14">BYS78W</strain>
    </source>
</reference>
<feature type="transmembrane region" description="Helical" evidence="11">
    <location>
        <begin position="317"/>
        <end position="339"/>
    </location>
</feature>
<feature type="transmembrane region" description="Helical" evidence="11">
    <location>
        <begin position="101"/>
        <end position="121"/>
    </location>
</feature>
<dbReference type="EMBL" id="JBIGIC010000011">
    <property type="protein sequence ID" value="MFG6489130.1"/>
    <property type="molecule type" value="Genomic_DNA"/>
</dbReference>
<keyword evidence="8 10" id="KW-0408">Iron</keyword>